<dbReference type="GO" id="GO:0005737">
    <property type="term" value="C:cytoplasm"/>
    <property type="evidence" value="ECO:0007669"/>
    <property type="project" value="UniProtKB-ARBA"/>
</dbReference>
<keyword evidence="6 9" id="KW-1133">Transmembrane helix</keyword>
<feature type="transmembrane region" description="Helical" evidence="9">
    <location>
        <begin position="222"/>
        <end position="243"/>
    </location>
</feature>
<reference evidence="11" key="1">
    <citation type="submission" date="2025-08" db="UniProtKB">
        <authorList>
            <consortium name="Ensembl"/>
        </authorList>
    </citation>
    <scope>IDENTIFICATION</scope>
</reference>
<dbReference type="Proteomes" id="UP000261420">
    <property type="component" value="Unplaced"/>
</dbReference>
<evidence type="ECO:0000256" key="3">
    <source>
        <dbReference type="ARBA" id="ARBA00022448"/>
    </source>
</evidence>
<evidence type="ECO:0000256" key="9">
    <source>
        <dbReference type="RuleBase" id="RU363111"/>
    </source>
</evidence>
<evidence type="ECO:0000256" key="10">
    <source>
        <dbReference type="SAM" id="MobiDB-lite"/>
    </source>
</evidence>
<dbReference type="STRING" id="41447.ENSSDUP00000008233"/>
<organism evidence="11 12">
    <name type="scientific">Seriola dumerili</name>
    <name type="common">Greater amberjack</name>
    <name type="synonym">Caranx dumerili</name>
    <dbReference type="NCBI Taxonomy" id="41447"/>
    <lineage>
        <taxon>Eukaryota</taxon>
        <taxon>Metazoa</taxon>
        <taxon>Chordata</taxon>
        <taxon>Craniata</taxon>
        <taxon>Vertebrata</taxon>
        <taxon>Euteleostomi</taxon>
        <taxon>Actinopterygii</taxon>
        <taxon>Neopterygii</taxon>
        <taxon>Teleostei</taxon>
        <taxon>Neoteleostei</taxon>
        <taxon>Acanthomorphata</taxon>
        <taxon>Carangaria</taxon>
        <taxon>Carangiformes</taxon>
        <taxon>Carangidae</taxon>
        <taxon>Seriola</taxon>
    </lineage>
</organism>
<proteinExistence type="inferred from homology"/>
<evidence type="ECO:0000256" key="1">
    <source>
        <dbReference type="ARBA" id="ARBA00003566"/>
    </source>
</evidence>
<feature type="region of interest" description="Disordered" evidence="10">
    <location>
        <begin position="70"/>
        <end position="91"/>
    </location>
</feature>
<dbReference type="OMA" id="GLMFFTR"/>
<evidence type="ECO:0000313" key="11">
    <source>
        <dbReference type="Ensembl" id="ENSSDUP00000008233.1"/>
    </source>
</evidence>
<keyword evidence="7 9" id="KW-0472">Membrane</keyword>
<dbReference type="GO" id="GO:0015031">
    <property type="term" value="P:protein transport"/>
    <property type="evidence" value="ECO:0007669"/>
    <property type="project" value="UniProtKB-KW"/>
</dbReference>
<dbReference type="GO" id="GO:0016192">
    <property type="term" value="P:vesicle-mediated transport"/>
    <property type="evidence" value="ECO:0007669"/>
    <property type="project" value="InterPro"/>
</dbReference>
<comment type="function">
    <text evidence="1 9">May be involved in fusion of retrograde transport vesicles derived from an endocytic compartment with the Golgi complex.</text>
</comment>
<dbReference type="Ensembl" id="ENSSDUT00000008381.1">
    <property type="protein sequence ID" value="ENSSDUP00000008233.1"/>
    <property type="gene ID" value="ENSSDUG00000006047.1"/>
</dbReference>
<evidence type="ECO:0000256" key="8">
    <source>
        <dbReference type="ARBA" id="ARBA00025800"/>
    </source>
</evidence>
<comment type="similarity">
    <text evidence="8 9">Belongs to the SFT2 family.</text>
</comment>
<feature type="compositionally biased region" description="Polar residues" evidence="10">
    <location>
        <begin position="74"/>
        <end position="84"/>
    </location>
</feature>
<reference evidence="11" key="2">
    <citation type="submission" date="2025-09" db="UniProtKB">
        <authorList>
            <consortium name="Ensembl"/>
        </authorList>
    </citation>
    <scope>IDENTIFICATION</scope>
</reference>
<evidence type="ECO:0000256" key="7">
    <source>
        <dbReference type="ARBA" id="ARBA00023136"/>
    </source>
</evidence>
<dbReference type="GO" id="GO:0016020">
    <property type="term" value="C:membrane"/>
    <property type="evidence" value="ECO:0007669"/>
    <property type="project" value="UniProtKB-SubCell"/>
</dbReference>
<dbReference type="PANTHER" id="PTHR23137">
    <property type="entry name" value="VESICLE TRANSPORT PROTEIN-RELATED"/>
    <property type="match status" value="1"/>
</dbReference>
<evidence type="ECO:0000313" key="12">
    <source>
        <dbReference type="Proteomes" id="UP000261420"/>
    </source>
</evidence>
<keyword evidence="4 9" id="KW-0812">Transmembrane</keyword>
<keyword evidence="3 9" id="KW-0813">Transport</keyword>
<dbReference type="InterPro" id="IPR011691">
    <property type="entry name" value="Vesicle_transpt_SFT2"/>
</dbReference>
<keyword evidence="12" id="KW-1185">Reference proteome</keyword>
<dbReference type="AlphaFoldDB" id="A0A3B4TQE9"/>
<feature type="transmembrane region" description="Helical" evidence="9">
    <location>
        <begin position="197"/>
        <end position="216"/>
    </location>
</feature>
<protein>
    <recommendedName>
        <fullName evidence="9">Vesicle transport protein</fullName>
    </recommendedName>
</protein>
<feature type="compositionally biased region" description="Low complexity" evidence="10">
    <location>
        <begin position="98"/>
        <end position="116"/>
    </location>
</feature>
<evidence type="ECO:0000256" key="4">
    <source>
        <dbReference type="ARBA" id="ARBA00022692"/>
    </source>
</evidence>
<dbReference type="Pfam" id="PF04178">
    <property type="entry name" value="Got1"/>
    <property type="match status" value="1"/>
</dbReference>
<evidence type="ECO:0000256" key="6">
    <source>
        <dbReference type="ARBA" id="ARBA00022989"/>
    </source>
</evidence>
<feature type="transmembrane region" description="Helical" evidence="9">
    <location>
        <begin position="167"/>
        <end position="185"/>
    </location>
</feature>
<comment type="subcellular location">
    <subcellularLocation>
        <location evidence="2 9">Membrane</location>
        <topology evidence="2 9">Multi-pass membrane protein</topology>
    </subcellularLocation>
</comment>
<name>A0A3B4TQE9_SERDU</name>
<dbReference type="GO" id="GO:0012505">
    <property type="term" value="C:endomembrane system"/>
    <property type="evidence" value="ECO:0007669"/>
    <property type="project" value="UniProtKB-ARBA"/>
</dbReference>
<dbReference type="GeneTree" id="ENSGT00390000018525"/>
<dbReference type="PANTHER" id="PTHR23137:SF36">
    <property type="entry name" value="VESICLE TRANSPORT PROTEIN SFT2C"/>
    <property type="match status" value="1"/>
</dbReference>
<keyword evidence="5 9" id="KW-0653">Protein transport</keyword>
<feature type="region of interest" description="Disordered" evidence="10">
    <location>
        <begin position="97"/>
        <end position="116"/>
    </location>
</feature>
<accession>A0A3B4TQE9</accession>
<evidence type="ECO:0000256" key="2">
    <source>
        <dbReference type="ARBA" id="ARBA00004141"/>
    </source>
</evidence>
<evidence type="ECO:0000256" key="5">
    <source>
        <dbReference type="ARBA" id="ARBA00022927"/>
    </source>
</evidence>
<sequence>MIDFCCGVRDPDLDLFTSREGGKAPHCRRKYTGRTISEEEVVLTISQLACSVMADLNRQLQEYLAHSKGGGAKTISQSSSSTTVDLDEPEPVPGSWFGRWSSPRSGQSSSGNSGFSWPWSAEPDPCLPGMSRRQRLVAFGVCVSFSALCFGLSALYAPLLLLYARKFALLWSLGSLFAIAAAAVLRGPSRLVAGLPTSPGAAVYLCALGGTLYAALSLHSTVLTALGAALQVTVIVGYVVSLLPGGSAGIRFMGGMAASAIKRTVTGKTMPI</sequence>
<dbReference type="InterPro" id="IPR007305">
    <property type="entry name" value="Vesicle_transpt_Got1/SFT2"/>
</dbReference>
<feature type="transmembrane region" description="Helical" evidence="9">
    <location>
        <begin position="136"/>
        <end position="161"/>
    </location>
</feature>